<gene>
    <name evidence="1" type="ORF">G5I_06521</name>
</gene>
<dbReference type="AlphaFoldDB" id="F4WL97"/>
<dbReference type="GO" id="GO:0003676">
    <property type="term" value="F:nucleic acid binding"/>
    <property type="evidence" value="ECO:0007669"/>
    <property type="project" value="InterPro"/>
</dbReference>
<evidence type="ECO:0000313" key="2">
    <source>
        <dbReference type="Proteomes" id="UP000007755"/>
    </source>
</evidence>
<dbReference type="InParanoid" id="F4WL97"/>
<dbReference type="InterPro" id="IPR036397">
    <property type="entry name" value="RNaseH_sf"/>
</dbReference>
<accession>F4WL97</accession>
<dbReference type="PANTHER" id="PTHR46060:SF1">
    <property type="entry name" value="MARINER MOS1 TRANSPOSASE-LIKE PROTEIN"/>
    <property type="match status" value="1"/>
</dbReference>
<organism evidence="2">
    <name type="scientific">Acromyrmex echinatior</name>
    <name type="common">Panamanian leafcutter ant</name>
    <name type="synonym">Acromyrmex octospinosus echinatior</name>
    <dbReference type="NCBI Taxonomy" id="103372"/>
    <lineage>
        <taxon>Eukaryota</taxon>
        <taxon>Metazoa</taxon>
        <taxon>Ecdysozoa</taxon>
        <taxon>Arthropoda</taxon>
        <taxon>Hexapoda</taxon>
        <taxon>Insecta</taxon>
        <taxon>Pterygota</taxon>
        <taxon>Neoptera</taxon>
        <taxon>Endopterygota</taxon>
        <taxon>Hymenoptera</taxon>
        <taxon>Apocrita</taxon>
        <taxon>Aculeata</taxon>
        <taxon>Formicoidea</taxon>
        <taxon>Formicidae</taxon>
        <taxon>Myrmicinae</taxon>
        <taxon>Acromyrmex</taxon>
    </lineage>
</organism>
<reference evidence="1" key="1">
    <citation type="submission" date="2011-02" db="EMBL/GenBank/DDBJ databases">
        <title>The genome of the leaf-cutting ant Acromyrmex echinatior suggests key adaptations to social evolution and fungus farming.</title>
        <authorList>
            <person name="Nygaard S."/>
            <person name="Zhang G."/>
        </authorList>
    </citation>
    <scope>NUCLEOTIDE SEQUENCE</scope>
</reference>
<dbReference type="EMBL" id="GL888207">
    <property type="protein sequence ID" value="EGI65060.1"/>
    <property type="molecule type" value="Genomic_DNA"/>
</dbReference>
<dbReference type="InterPro" id="IPR052709">
    <property type="entry name" value="Transposase-MT_Hybrid"/>
</dbReference>
<sequence>MRRLREQIRRKRPELWKTNSWILHHDNAPSHKAIIVNEFLTKNSTNIIEQPPYSPDMAPADFFLFPKLKLPLRGTRFQSIEDIKENSRRELKSIPENAFKKCFDDWIIRWHKCIISKGAYFEGDTINLNE</sequence>
<proteinExistence type="predicted"/>
<dbReference type="Proteomes" id="UP000007755">
    <property type="component" value="Unassembled WGS sequence"/>
</dbReference>
<dbReference type="OrthoDB" id="7542570at2759"/>
<dbReference type="eggNOG" id="ENOG502SE02">
    <property type="taxonomic scope" value="Eukaryota"/>
</dbReference>
<evidence type="ECO:0000313" key="1">
    <source>
        <dbReference type="EMBL" id="EGI65060.1"/>
    </source>
</evidence>
<dbReference type="Gene3D" id="3.30.420.10">
    <property type="entry name" value="Ribonuclease H-like superfamily/Ribonuclease H"/>
    <property type="match status" value="1"/>
</dbReference>
<protein>
    <submittedName>
        <fullName evidence="1">Mariner Mos1 transposase</fullName>
    </submittedName>
</protein>
<dbReference type="PANTHER" id="PTHR46060">
    <property type="entry name" value="MARINER MOS1 TRANSPOSASE-LIKE PROTEIN"/>
    <property type="match status" value="1"/>
</dbReference>
<name>F4WL97_ACREC</name>
<keyword evidence="2" id="KW-1185">Reference proteome</keyword>